<evidence type="ECO:0000256" key="3">
    <source>
        <dbReference type="ARBA" id="ARBA00022827"/>
    </source>
</evidence>
<dbReference type="InterPro" id="IPR016171">
    <property type="entry name" value="Vanillyl_alc_oxidase_C-sub2"/>
</dbReference>
<evidence type="ECO:0000259" key="5">
    <source>
        <dbReference type="PROSITE" id="PS51387"/>
    </source>
</evidence>
<evidence type="ECO:0000313" key="7">
    <source>
        <dbReference type="Proteomes" id="UP001382904"/>
    </source>
</evidence>
<gene>
    <name evidence="6" type="ORF">WKI68_03885</name>
</gene>
<comment type="caution">
    <text evidence="6">The sequence shown here is derived from an EMBL/GenBank/DDBJ whole genome shotgun (WGS) entry which is preliminary data.</text>
</comment>
<dbReference type="SUPFAM" id="SSF56176">
    <property type="entry name" value="FAD-binding/transporter-associated domain-like"/>
    <property type="match status" value="1"/>
</dbReference>
<evidence type="ECO:0000256" key="2">
    <source>
        <dbReference type="ARBA" id="ARBA00022630"/>
    </source>
</evidence>
<dbReference type="Pfam" id="PF02913">
    <property type="entry name" value="FAD-oxidase_C"/>
    <property type="match status" value="1"/>
</dbReference>
<name>A0ABU8TZ02_9ACTN</name>
<dbReference type="EMBL" id="JBBKAM010000002">
    <property type="protein sequence ID" value="MEJ8640832.1"/>
    <property type="molecule type" value="Genomic_DNA"/>
</dbReference>
<dbReference type="InterPro" id="IPR051914">
    <property type="entry name" value="FAD-linked_OxidoTrans_Type4"/>
</dbReference>
<keyword evidence="7" id="KW-1185">Reference proteome</keyword>
<dbReference type="InterPro" id="IPR016169">
    <property type="entry name" value="FAD-bd_PCMH_sub2"/>
</dbReference>
<feature type="domain" description="FAD-binding PCMH-type" evidence="5">
    <location>
        <begin position="56"/>
        <end position="236"/>
    </location>
</feature>
<reference evidence="6 7" key="1">
    <citation type="submission" date="2024-03" db="EMBL/GenBank/DDBJ databases">
        <title>Novel Streptomyces species of biotechnological and ecological value are a feature of Machair soil.</title>
        <authorList>
            <person name="Prole J.R."/>
            <person name="Goodfellow M."/>
            <person name="Allenby N."/>
            <person name="Ward A.C."/>
        </authorList>
    </citation>
    <scope>NUCLEOTIDE SEQUENCE [LARGE SCALE GENOMIC DNA]</scope>
    <source>
        <strain evidence="6 7">MS1.HAVA.3</strain>
    </source>
</reference>
<dbReference type="PANTHER" id="PTHR42934:SF2">
    <property type="entry name" value="GLYCOLATE OXIDASE SUBUNIT GLCD"/>
    <property type="match status" value="1"/>
</dbReference>
<keyword evidence="3" id="KW-0274">FAD</keyword>
<dbReference type="InterPro" id="IPR036318">
    <property type="entry name" value="FAD-bd_PCMH-like_sf"/>
</dbReference>
<dbReference type="InterPro" id="IPR016166">
    <property type="entry name" value="FAD-bd_PCMH"/>
</dbReference>
<dbReference type="Proteomes" id="UP001382904">
    <property type="component" value="Unassembled WGS sequence"/>
</dbReference>
<proteinExistence type="predicted"/>
<comment type="cofactor">
    <cofactor evidence="1">
        <name>FAD</name>
        <dbReference type="ChEBI" id="CHEBI:57692"/>
    </cofactor>
</comment>
<dbReference type="InterPro" id="IPR004113">
    <property type="entry name" value="FAD-bd_oxidored_4_C"/>
</dbReference>
<evidence type="ECO:0000313" key="6">
    <source>
        <dbReference type="EMBL" id="MEJ8640832.1"/>
    </source>
</evidence>
<sequence length="484" mass="50456">MPTDPTVSTPTSAAHAAPTADFTVLLDRLSARLPADALRTDSEALAAHARDAAPFSEAGIPAVVTLPHNAEQVAHILRTAYELGVPVVPQGARTGLAGAANAIDGCIVLSTARMDQILEIDPANRLVRCEPGVITKHLNDAVAAHGLTYPPDPASWERCTIGGNIATGAGGICCVKYGVTADYVLGLDLVLPDGRRMRTGRDTAKGVAGYDLTRLIVGSEGTLAVVVGATLALRPARPAALALLAQFPSLTAAGDAVAAITAAGHTPSALELIDRATSQAVADHGHGLLRPGSAATLIVESDTADPASDLHAMELLCKEAGADHVHAASTPEESRQVIEARRLVSPALGAFAATLGGKPTAFIEDVAVPRSELPKFIGTIEEIAHRNRLRIFTLGHAGDGNLHPTVVFDESDPEEFRRAENAYDEIMAAGLALGGTSTGEHGIGTLKRDWLTRELDPASLELQRGLKRLFDPRNLLNPGKVVEA</sequence>
<keyword evidence="4" id="KW-0560">Oxidoreductase</keyword>
<dbReference type="InterPro" id="IPR006094">
    <property type="entry name" value="Oxid_FAD_bind_N"/>
</dbReference>
<dbReference type="Gene3D" id="3.30.70.2740">
    <property type="match status" value="1"/>
</dbReference>
<dbReference type="Gene3D" id="1.10.45.10">
    <property type="entry name" value="Vanillyl-alcohol Oxidase, Chain A, domain 4"/>
    <property type="match status" value="1"/>
</dbReference>
<dbReference type="PANTHER" id="PTHR42934">
    <property type="entry name" value="GLYCOLATE OXIDASE SUBUNIT GLCD"/>
    <property type="match status" value="1"/>
</dbReference>
<evidence type="ECO:0000256" key="1">
    <source>
        <dbReference type="ARBA" id="ARBA00001974"/>
    </source>
</evidence>
<protein>
    <submittedName>
        <fullName evidence="6">FAD-linked oxidase C-terminal domain-containing protein</fullName>
    </submittedName>
</protein>
<dbReference type="Pfam" id="PF01565">
    <property type="entry name" value="FAD_binding_4"/>
    <property type="match status" value="1"/>
</dbReference>
<accession>A0ABU8TZ02</accession>
<dbReference type="PROSITE" id="PS51387">
    <property type="entry name" value="FAD_PCMH"/>
    <property type="match status" value="1"/>
</dbReference>
<evidence type="ECO:0000256" key="4">
    <source>
        <dbReference type="ARBA" id="ARBA00023002"/>
    </source>
</evidence>
<dbReference type="SUPFAM" id="SSF55103">
    <property type="entry name" value="FAD-linked oxidases, C-terminal domain"/>
    <property type="match status" value="1"/>
</dbReference>
<keyword evidence="2" id="KW-0285">Flavoprotein</keyword>
<dbReference type="InterPro" id="IPR016164">
    <property type="entry name" value="FAD-linked_Oxase-like_C"/>
</dbReference>
<dbReference type="Gene3D" id="3.30.465.10">
    <property type="match status" value="1"/>
</dbReference>
<organism evidence="6 7">
    <name type="scientific">Streptomyces caledonius</name>
    <dbReference type="NCBI Taxonomy" id="3134107"/>
    <lineage>
        <taxon>Bacteria</taxon>
        <taxon>Bacillati</taxon>
        <taxon>Actinomycetota</taxon>
        <taxon>Actinomycetes</taxon>
        <taxon>Kitasatosporales</taxon>
        <taxon>Streptomycetaceae</taxon>
        <taxon>Streptomyces</taxon>
    </lineage>
</organism>